<feature type="transmembrane region" description="Helical" evidence="10">
    <location>
        <begin position="324"/>
        <end position="346"/>
    </location>
</feature>
<evidence type="ECO:0000256" key="6">
    <source>
        <dbReference type="ARBA" id="ARBA00023136"/>
    </source>
</evidence>
<comment type="subcellular location">
    <subcellularLocation>
        <location evidence="1">Endoplasmic reticulum membrane</location>
        <topology evidence="1">Multi-pass membrane protein</topology>
    </subcellularLocation>
</comment>
<proteinExistence type="inferred from homology"/>
<keyword evidence="2" id="KW-0813">Transport</keyword>
<dbReference type="EMBL" id="CAXHTB010000010">
    <property type="protein sequence ID" value="CAL0314252.1"/>
    <property type="molecule type" value="Genomic_DNA"/>
</dbReference>
<dbReference type="PANTHER" id="PTHR31651:SF21">
    <property type="entry name" value="AUXIN EFFLUX CARRIER FAMILY PROTEIN"/>
    <property type="match status" value="1"/>
</dbReference>
<keyword evidence="12" id="KW-1185">Reference proteome</keyword>
<evidence type="ECO:0000313" key="12">
    <source>
        <dbReference type="Proteomes" id="UP001497480"/>
    </source>
</evidence>
<reference evidence="11 12" key="1">
    <citation type="submission" date="2024-03" db="EMBL/GenBank/DDBJ databases">
        <authorList>
            <person name="Martinez-Hernandez J."/>
        </authorList>
    </citation>
    <scope>NUCLEOTIDE SEQUENCE [LARGE SCALE GENOMIC DNA]</scope>
</reference>
<comment type="similarity">
    <text evidence="9">Belongs to the auxin efflux carrier (TC 2.A.69.2) family.</text>
</comment>
<dbReference type="GO" id="GO:0009734">
    <property type="term" value="P:auxin-activated signaling pathway"/>
    <property type="evidence" value="ECO:0007669"/>
    <property type="project" value="UniProtKB-KW"/>
</dbReference>
<dbReference type="InterPro" id="IPR004776">
    <property type="entry name" value="Mem_transp_PIN-like"/>
</dbReference>
<evidence type="ECO:0000256" key="5">
    <source>
        <dbReference type="ARBA" id="ARBA00022989"/>
    </source>
</evidence>
<evidence type="ECO:0000256" key="8">
    <source>
        <dbReference type="ARBA" id="ARBA00025100"/>
    </source>
</evidence>
<comment type="caution">
    <text evidence="11">The sequence shown here is derived from an EMBL/GenBank/DDBJ whole genome shotgun (WGS) entry which is preliminary data.</text>
</comment>
<evidence type="ECO:0000256" key="9">
    <source>
        <dbReference type="ARBA" id="ARBA00025752"/>
    </source>
</evidence>
<evidence type="ECO:0008006" key="13">
    <source>
        <dbReference type="Google" id="ProtNLM"/>
    </source>
</evidence>
<evidence type="ECO:0000256" key="7">
    <source>
        <dbReference type="ARBA" id="ARBA00023294"/>
    </source>
</evidence>
<comment type="function">
    <text evidence="8">Involved in cellular auxin homeostasis by regulating auxin metabolism. Regulates intracellular auxin accumulation at the endoplasmic reticulum and thus auxin availability for nuclear auxin signaling.</text>
</comment>
<evidence type="ECO:0000256" key="1">
    <source>
        <dbReference type="ARBA" id="ARBA00004477"/>
    </source>
</evidence>
<dbReference type="Proteomes" id="UP001497480">
    <property type="component" value="Unassembled WGS sequence"/>
</dbReference>
<dbReference type="InterPro" id="IPR045033">
    <property type="entry name" value="PILS1/3/4/5/7"/>
</dbReference>
<evidence type="ECO:0000256" key="4">
    <source>
        <dbReference type="ARBA" id="ARBA00022824"/>
    </source>
</evidence>
<feature type="transmembrane region" description="Helical" evidence="10">
    <location>
        <begin position="394"/>
        <end position="415"/>
    </location>
</feature>
<evidence type="ECO:0000256" key="3">
    <source>
        <dbReference type="ARBA" id="ARBA00022692"/>
    </source>
</evidence>
<feature type="transmembrane region" description="Helical" evidence="10">
    <location>
        <begin position="358"/>
        <end position="382"/>
    </location>
</feature>
<name>A0AAV1WY60_LUPLU</name>
<evidence type="ECO:0000256" key="10">
    <source>
        <dbReference type="SAM" id="Phobius"/>
    </source>
</evidence>
<feature type="transmembrane region" description="Helical" evidence="10">
    <location>
        <begin position="73"/>
        <end position="94"/>
    </location>
</feature>
<organism evidence="11 12">
    <name type="scientific">Lupinus luteus</name>
    <name type="common">European yellow lupine</name>
    <dbReference type="NCBI Taxonomy" id="3873"/>
    <lineage>
        <taxon>Eukaryota</taxon>
        <taxon>Viridiplantae</taxon>
        <taxon>Streptophyta</taxon>
        <taxon>Embryophyta</taxon>
        <taxon>Tracheophyta</taxon>
        <taxon>Spermatophyta</taxon>
        <taxon>Magnoliopsida</taxon>
        <taxon>eudicotyledons</taxon>
        <taxon>Gunneridae</taxon>
        <taxon>Pentapetalae</taxon>
        <taxon>rosids</taxon>
        <taxon>fabids</taxon>
        <taxon>Fabales</taxon>
        <taxon>Fabaceae</taxon>
        <taxon>Papilionoideae</taxon>
        <taxon>50 kb inversion clade</taxon>
        <taxon>genistoids sensu lato</taxon>
        <taxon>core genistoids</taxon>
        <taxon>Genisteae</taxon>
        <taxon>Lupinus</taxon>
    </lineage>
</organism>
<dbReference type="GO" id="GO:0080162">
    <property type="term" value="P:endoplasmic reticulum to cytosol auxin transport"/>
    <property type="evidence" value="ECO:0007669"/>
    <property type="project" value="InterPro"/>
</dbReference>
<evidence type="ECO:0000313" key="11">
    <source>
        <dbReference type="EMBL" id="CAL0314252.1"/>
    </source>
</evidence>
<feature type="transmembrane region" description="Helical" evidence="10">
    <location>
        <begin position="294"/>
        <end position="312"/>
    </location>
</feature>
<feature type="transmembrane region" description="Helical" evidence="10">
    <location>
        <begin position="106"/>
        <end position="127"/>
    </location>
</feature>
<keyword evidence="6 10" id="KW-0472">Membrane</keyword>
<dbReference type="PANTHER" id="PTHR31651">
    <property type="match status" value="1"/>
</dbReference>
<keyword evidence="5 10" id="KW-1133">Transmembrane helix</keyword>
<feature type="transmembrane region" description="Helical" evidence="10">
    <location>
        <begin position="6"/>
        <end position="29"/>
    </location>
</feature>
<feature type="transmembrane region" description="Helical" evidence="10">
    <location>
        <begin position="147"/>
        <end position="168"/>
    </location>
</feature>
<dbReference type="GO" id="GO:0005789">
    <property type="term" value="C:endoplasmic reticulum membrane"/>
    <property type="evidence" value="ECO:0007669"/>
    <property type="project" value="UniProtKB-SubCell"/>
</dbReference>
<dbReference type="Pfam" id="PF03547">
    <property type="entry name" value="Mem_trans"/>
    <property type="match status" value="1"/>
</dbReference>
<keyword evidence="3 10" id="KW-0812">Transmembrane</keyword>
<keyword evidence="7" id="KW-0927">Auxin signaling pathway</keyword>
<sequence>MGLQELFYVASMPVIKILIVTAIGLFLALDNINLLGKDARIQVNHLVHYVFNPALVGSNLADTITFENFVVLWFMPVNILGTFIIGSILGWILVKITSPPENIQGLVVGACSAGNLGNLPIIILPAICKDKGSPFGDPDVCHKYGMGYASLSMAIGSIFIWSYVYNIMRISSSKVHKEDRASSASINIQASGEILESLPDEFLEPQNSAKGDTDDAYTLLSSQESEDMEKQVPISDKIKHNLRRILLNPNFKGIFAPSTLGAIVGFLIGLVPQIRTFMIGSDAPLHVLADSVSMLGDAAIPSITLIMGANLLKGLKGATTPMWTIIGIIIVRYIFLPILGIGIIKWATHLGLVQPDPLYQFILLLQYALPPAMSIATIAQLFGAGESECSVIMLWTYVLASLAVTLWSTYFMWLVS</sequence>
<keyword evidence="4" id="KW-0256">Endoplasmic reticulum</keyword>
<feature type="transmembrane region" description="Helical" evidence="10">
    <location>
        <begin position="253"/>
        <end position="274"/>
    </location>
</feature>
<evidence type="ECO:0000256" key="2">
    <source>
        <dbReference type="ARBA" id="ARBA00022448"/>
    </source>
</evidence>
<gene>
    <name evidence="11" type="ORF">LLUT_LOCUS15312</name>
</gene>
<dbReference type="AlphaFoldDB" id="A0AAV1WY60"/>
<protein>
    <recommendedName>
        <fullName evidence="13">Protein PIN-LIKES 3</fullName>
    </recommendedName>
</protein>
<accession>A0AAV1WY60</accession>